<feature type="binding site" evidence="8">
    <location>
        <position position="246"/>
    </location>
    <ligand>
        <name>Mg(2+)</name>
        <dbReference type="ChEBI" id="CHEBI:18420"/>
    </ligand>
</feature>
<accession>A0A953J463</accession>
<feature type="binding site" evidence="8">
    <location>
        <position position="244"/>
    </location>
    <ligand>
        <name>Mg(2+)</name>
        <dbReference type="ChEBI" id="CHEBI:18420"/>
    </ligand>
</feature>
<dbReference type="InterPro" id="IPR005841">
    <property type="entry name" value="Alpha-D-phosphohexomutase_SF"/>
</dbReference>
<keyword evidence="2 8" id="KW-0597">Phosphoprotein</keyword>
<dbReference type="HAMAP" id="MF_01554_B">
    <property type="entry name" value="GlmM_B"/>
    <property type="match status" value="1"/>
</dbReference>
<comment type="caution">
    <text evidence="15">The sequence shown here is derived from an EMBL/GenBank/DDBJ whole genome shotgun (WGS) entry which is preliminary data.</text>
</comment>
<evidence type="ECO:0000259" key="13">
    <source>
        <dbReference type="Pfam" id="PF02879"/>
    </source>
</evidence>
<dbReference type="Pfam" id="PF00408">
    <property type="entry name" value="PGM_PMM_IV"/>
    <property type="match status" value="1"/>
</dbReference>
<evidence type="ECO:0000259" key="12">
    <source>
        <dbReference type="Pfam" id="PF02878"/>
    </source>
</evidence>
<dbReference type="FunFam" id="3.40.120.10:FF:000001">
    <property type="entry name" value="Phosphoglucosamine mutase"/>
    <property type="match status" value="1"/>
</dbReference>
<evidence type="ECO:0000259" key="14">
    <source>
        <dbReference type="Pfam" id="PF02880"/>
    </source>
</evidence>
<name>A0A953J463_9BACT</name>
<keyword evidence="5 8" id="KW-0413">Isomerase</keyword>
<dbReference type="PANTHER" id="PTHR42946:SF1">
    <property type="entry name" value="PHOSPHOGLUCOMUTASE (ALPHA-D-GLUCOSE-1,6-BISPHOSPHATE-DEPENDENT)"/>
    <property type="match status" value="1"/>
</dbReference>
<feature type="domain" description="Alpha-D-phosphohexomutase C-terminal" evidence="11">
    <location>
        <begin position="375"/>
        <end position="440"/>
    </location>
</feature>
<dbReference type="GO" id="GO:0009252">
    <property type="term" value="P:peptidoglycan biosynthetic process"/>
    <property type="evidence" value="ECO:0007669"/>
    <property type="project" value="TreeGrafter"/>
</dbReference>
<keyword evidence="4 8" id="KW-0460">Magnesium</keyword>
<dbReference type="InterPro" id="IPR006352">
    <property type="entry name" value="GlmM_bact"/>
</dbReference>
<dbReference type="InterPro" id="IPR005844">
    <property type="entry name" value="A-D-PHexomutase_a/b/a-I"/>
</dbReference>
<dbReference type="InterPro" id="IPR036900">
    <property type="entry name" value="A-D-PHexomutase_C_sf"/>
</dbReference>
<reference evidence="15" key="2">
    <citation type="submission" date="2021-08" db="EMBL/GenBank/DDBJ databases">
        <authorList>
            <person name="Dalcin Martins P."/>
        </authorList>
    </citation>
    <scope>NUCLEOTIDE SEQUENCE</scope>
    <source>
        <strain evidence="15">MAG_39</strain>
    </source>
</reference>
<dbReference type="PRINTS" id="PR00509">
    <property type="entry name" value="PGMPMM"/>
</dbReference>
<evidence type="ECO:0000256" key="7">
    <source>
        <dbReference type="ARBA" id="ARBA00068193"/>
    </source>
</evidence>
<dbReference type="CDD" id="cd05802">
    <property type="entry name" value="GlmM"/>
    <property type="match status" value="1"/>
</dbReference>
<sequence length="454" mass="48675">MKLFGTDGIRGKVNLFPMTPETVLRIGMAIASVLRTEHGRRTVLIGKDTRLSGYMIESALTSGICSKGMNVTLVGPLPTPGVAFLTRALRLDAGIVISASHNPFEDNGIKIFSPSGFKLSDELEARMEELIASKDFPARRATGEKIGRASRLDDATGRYIEYIKSTIPRGMDLEGLKVVVDTANGAAYKVTPLLLRELGAEVISINDKPDGVNINDNCGSLHLDCLAQAVREHNAHVGVAHDGDADRTLLVDEKGSVVDGDLILGIWAAGLKKEGKLRGDTVVATVMSNLGLGKFLDAQGIRLLRTKVGDRYVVEEMLKGGYALGGEQSGHIVSFEYNTTGDGPITALQVLYLMRKSNRLLSDLSGGIELYPQVLLNVPIYEKKDLKSVPGIVDAIAAAEAKLGDRGRLLVRPSGTEPKIRVMVEAEDPAVAKEAAEEVAGVIRTHMGKGETRA</sequence>
<comment type="similarity">
    <text evidence="1 8 9">Belongs to the phosphohexose mutase family.</text>
</comment>
<keyword evidence="3 8" id="KW-0479">Metal-binding</keyword>
<dbReference type="Pfam" id="PF02878">
    <property type="entry name" value="PGM_PMM_I"/>
    <property type="match status" value="1"/>
</dbReference>
<dbReference type="SUPFAM" id="SSF55957">
    <property type="entry name" value="Phosphoglucomutase, C-terminal domain"/>
    <property type="match status" value="1"/>
</dbReference>
<dbReference type="GO" id="GO:0004615">
    <property type="term" value="F:phosphomannomutase activity"/>
    <property type="evidence" value="ECO:0007669"/>
    <property type="project" value="TreeGrafter"/>
</dbReference>
<evidence type="ECO:0000256" key="3">
    <source>
        <dbReference type="ARBA" id="ARBA00022723"/>
    </source>
</evidence>
<dbReference type="AlphaFoldDB" id="A0A953J463"/>
<evidence type="ECO:0000256" key="1">
    <source>
        <dbReference type="ARBA" id="ARBA00010231"/>
    </source>
</evidence>
<dbReference type="GO" id="GO:0000287">
    <property type="term" value="F:magnesium ion binding"/>
    <property type="evidence" value="ECO:0007669"/>
    <property type="project" value="UniProtKB-UniRule"/>
</dbReference>
<evidence type="ECO:0000256" key="6">
    <source>
        <dbReference type="ARBA" id="ARBA00066330"/>
    </source>
</evidence>
<comment type="cofactor">
    <cofactor evidence="8">
        <name>Mg(2+)</name>
        <dbReference type="ChEBI" id="CHEBI:18420"/>
    </cofactor>
    <text evidence="8">Binds 1 Mg(2+) ion per subunit.</text>
</comment>
<proteinExistence type="inferred from homology"/>
<dbReference type="Pfam" id="PF02879">
    <property type="entry name" value="PGM_PMM_II"/>
    <property type="match status" value="1"/>
</dbReference>
<dbReference type="Gene3D" id="3.40.120.10">
    <property type="entry name" value="Alpha-D-Glucose-1,6-Bisphosphate, subunit A, domain 3"/>
    <property type="match status" value="3"/>
</dbReference>
<dbReference type="InterPro" id="IPR005845">
    <property type="entry name" value="A-D-PHexomutase_a/b/a-II"/>
</dbReference>
<evidence type="ECO:0000256" key="9">
    <source>
        <dbReference type="RuleBase" id="RU004326"/>
    </source>
</evidence>
<feature type="binding site" evidence="8">
    <location>
        <position position="242"/>
    </location>
    <ligand>
        <name>Mg(2+)</name>
        <dbReference type="ChEBI" id="CHEBI:18420"/>
    </ligand>
</feature>
<evidence type="ECO:0000256" key="10">
    <source>
        <dbReference type="RuleBase" id="RU004327"/>
    </source>
</evidence>
<dbReference type="GO" id="GO:0005829">
    <property type="term" value="C:cytosol"/>
    <property type="evidence" value="ECO:0007669"/>
    <property type="project" value="TreeGrafter"/>
</dbReference>
<dbReference type="InterPro" id="IPR016066">
    <property type="entry name" value="A-D-PHexomutase_CS"/>
</dbReference>
<feature type="binding site" description="via phosphate group" evidence="8">
    <location>
        <position position="100"/>
    </location>
    <ligand>
        <name>Mg(2+)</name>
        <dbReference type="ChEBI" id="CHEBI:18420"/>
    </ligand>
</feature>
<reference evidence="15" key="1">
    <citation type="journal article" date="2021" name="bioRxiv">
        <title>Unraveling nitrogen, sulfur and carbon metabolic pathways and microbial community transcriptional responses to substrate deprivation and toxicity stresses in a bioreactor mimicking anoxic brackish coastal sediment conditions.</title>
        <authorList>
            <person name="Martins P.D."/>
            <person name="Echeveste M.J."/>
            <person name="Arshad A."/>
            <person name="Kurth J."/>
            <person name="Ouboter H."/>
            <person name="Jetten M.S.M."/>
            <person name="Welte C.U."/>
        </authorList>
    </citation>
    <scope>NUCLEOTIDE SEQUENCE</scope>
    <source>
        <strain evidence="15">MAG_39</strain>
    </source>
</reference>
<dbReference type="GO" id="GO:0008966">
    <property type="term" value="F:phosphoglucosamine mutase activity"/>
    <property type="evidence" value="ECO:0007669"/>
    <property type="project" value="UniProtKB-UniRule"/>
</dbReference>
<evidence type="ECO:0000259" key="11">
    <source>
        <dbReference type="Pfam" id="PF00408"/>
    </source>
</evidence>
<comment type="function">
    <text evidence="8 10">Catalyzes the conversion of glucosamine-6-phosphate to glucosamine-1-phosphate.</text>
</comment>
<evidence type="ECO:0000256" key="2">
    <source>
        <dbReference type="ARBA" id="ARBA00022553"/>
    </source>
</evidence>
<dbReference type="PANTHER" id="PTHR42946">
    <property type="entry name" value="PHOSPHOHEXOSE MUTASE"/>
    <property type="match status" value="1"/>
</dbReference>
<feature type="active site" description="Phosphoserine intermediate" evidence="8">
    <location>
        <position position="100"/>
    </location>
</feature>
<dbReference type="InterPro" id="IPR005843">
    <property type="entry name" value="A-D-PHexomutase_C"/>
</dbReference>
<protein>
    <recommendedName>
        <fullName evidence="7 8">Phosphoglucosamine mutase</fullName>
        <ecNumber evidence="6 8">5.4.2.10</ecNumber>
    </recommendedName>
</protein>
<gene>
    <name evidence="8 15" type="primary">glmM</name>
    <name evidence="15" type="ORF">K8I29_03315</name>
</gene>
<organism evidence="15 16">
    <name type="scientific">Candidatus Nitrobium versatile</name>
    <dbReference type="NCBI Taxonomy" id="2884831"/>
    <lineage>
        <taxon>Bacteria</taxon>
        <taxon>Pseudomonadati</taxon>
        <taxon>Nitrospirota</taxon>
        <taxon>Nitrospiria</taxon>
        <taxon>Nitrospirales</taxon>
        <taxon>Nitrospiraceae</taxon>
        <taxon>Candidatus Nitrobium</taxon>
    </lineage>
</organism>
<dbReference type="InterPro" id="IPR050060">
    <property type="entry name" value="Phosphoglucosamine_mutase"/>
</dbReference>
<dbReference type="SUPFAM" id="SSF53738">
    <property type="entry name" value="Phosphoglucomutase, first 3 domains"/>
    <property type="match status" value="3"/>
</dbReference>
<evidence type="ECO:0000313" key="16">
    <source>
        <dbReference type="Proteomes" id="UP000705867"/>
    </source>
</evidence>
<dbReference type="EC" id="5.4.2.10" evidence="6 8"/>
<dbReference type="EMBL" id="JAIOIV010000028">
    <property type="protein sequence ID" value="MBZ0155228.1"/>
    <property type="molecule type" value="Genomic_DNA"/>
</dbReference>
<dbReference type="NCBIfam" id="TIGR01455">
    <property type="entry name" value="glmM"/>
    <property type="match status" value="1"/>
</dbReference>
<comment type="PTM">
    <text evidence="8">Activated by phosphorylation.</text>
</comment>
<evidence type="ECO:0000256" key="5">
    <source>
        <dbReference type="ARBA" id="ARBA00023235"/>
    </source>
</evidence>
<dbReference type="Gene3D" id="3.30.310.50">
    <property type="entry name" value="Alpha-D-phosphohexomutase, C-terminal domain"/>
    <property type="match status" value="1"/>
</dbReference>
<dbReference type="NCBIfam" id="NF008139">
    <property type="entry name" value="PRK10887.1"/>
    <property type="match status" value="1"/>
</dbReference>
<dbReference type="Pfam" id="PF02880">
    <property type="entry name" value="PGM_PMM_III"/>
    <property type="match status" value="1"/>
</dbReference>
<dbReference type="FunFam" id="3.40.120.10:FF:000002">
    <property type="entry name" value="Phosphoglucosamine mutase"/>
    <property type="match status" value="1"/>
</dbReference>
<feature type="domain" description="Alpha-D-phosphohexomutase alpha/beta/alpha" evidence="14">
    <location>
        <begin position="259"/>
        <end position="365"/>
    </location>
</feature>
<dbReference type="GO" id="GO:0005975">
    <property type="term" value="P:carbohydrate metabolic process"/>
    <property type="evidence" value="ECO:0007669"/>
    <property type="project" value="InterPro"/>
</dbReference>
<dbReference type="Proteomes" id="UP000705867">
    <property type="component" value="Unassembled WGS sequence"/>
</dbReference>
<evidence type="ECO:0000313" key="15">
    <source>
        <dbReference type="EMBL" id="MBZ0155228.1"/>
    </source>
</evidence>
<feature type="domain" description="Alpha-D-phosphohexomutase alpha/beta/alpha" evidence="13">
    <location>
        <begin position="158"/>
        <end position="255"/>
    </location>
</feature>
<comment type="catalytic activity">
    <reaction evidence="8 10">
        <text>alpha-D-glucosamine 1-phosphate = D-glucosamine 6-phosphate</text>
        <dbReference type="Rhea" id="RHEA:23424"/>
        <dbReference type="ChEBI" id="CHEBI:58516"/>
        <dbReference type="ChEBI" id="CHEBI:58725"/>
        <dbReference type="EC" id="5.4.2.10"/>
    </reaction>
</comment>
<evidence type="ECO:0000256" key="8">
    <source>
        <dbReference type="HAMAP-Rule" id="MF_01554"/>
    </source>
</evidence>
<dbReference type="InterPro" id="IPR005846">
    <property type="entry name" value="A-D-PHexomutase_a/b/a-III"/>
</dbReference>
<dbReference type="InterPro" id="IPR016055">
    <property type="entry name" value="A-D-PHexomutase_a/b/a-I/II/III"/>
</dbReference>
<feature type="modified residue" description="Phosphoserine" evidence="8">
    <location>
        <position position="100"/>
    </location>
</feature>
<dbReference type="FunFam" id="3.30.310.50:FF:000001">
    <property type="entry name" value="Phosphoglucosamine mutase"/>
    <property type="match status" value="1"/>
</dbReference>
<dbReference type="PROSITE" id="PS00710">
    <property type="entry name" value="PGM_PMM"/>
    <property type="match status" value="1"/>
</dbReference>
<evidence type="ECO:0000256" key="4">
    <source>
        <dbReference type="ARBA" id="ARBA00022842"/>
    </source>
</evidence>
<dbReference type="GO" id="GO:0006048">
    <property type="term" value="P:UDP-N-acetylglucosamine biosynthetic process"/>
    <property type="evidence" value="ECO:0007669"/>
    <property type="project" value="TreeGrafter"/>
</dbReference>
<feature type="domain" description="Alpha-D-phosphohexomutase alpha/beta/alpha" evidence="12">
    <location>
        <begin position="2"/>
        <end position="136"/>
    </location>
</feature>